<name>A0A9P8MAX0_9HYPO</name>
<evidence type="ECO:0000256" key="1">
    <source>
        <dbReference type="SAM" id="MobiDB-lite"/>
    </source>
</evidence>
<evidence type="ECO:0000256" key="2">
    <source>
        <dbReference type="SAM" id="SignalP"/>
    </source>
</evidence>
<sequence length="228" mass="24483">MQHAIIMWLAAFTSATVLAVPVDTVQEAQNECCAGFSLGDDPVCPEDEDFPKDGICWGNQPRRVPRPANKPAPDQAPNNDGPAFDAAVLGQKWLQMVNAFADKQPLTPEAKQGLLDIIPSCDLDFGVNGGLGSVGAGVRCAVYSKQQRPTPSGDDHGSDTTILGQNWLQILDELPARSKQEWVDSISRCQINLMGGVPLGVPLGLASIEEFKRLASYLGGMRIIKSLE</sequence>
<dbReference type="EMBL" id="JACEFI010000009">
    <property type="protein sequence ID" value="KAH0596667.1"/>
    <property type="molecule type" value="Genomic_DNA"/>
</dbReference>
<proteinExistence type="predicted"/>
<reference evidence="3 4" key="1">
    <citation type="submission" date="2020-07" db="EMBL/GenBank/DDBJ databases">
        <title>Metarhizium humberi genome.</title>
        <authorList>
            <person name="Lysoe E."/>
        </authorList>
    </citation>
    <scope>NUCLEOTIDE SEQUENCE [LARGE SCALE GENOMIC DNA]</scope>
    <source>
        <strain evidence="3 4">ESALQ1638</strain>
    </source>
</reference>
<keyword evidence="4" id="KW-1185">Reference proteome</keyword>
<protein>
    <submittedName>
        <fullName evidence="3">Uncharacterized protein</fullName>
    </submittedName>
</protein>
<gene>
    <name evidence="3" type="ORF">MHUMG1_05785</name>
</gene>
<evidence type="ECO:0000313" key="3">
    <source>
        <dbReference type="EMBL" id="KAH0596667.1"/>
    </source>
</evidence>
<dbReference type="Proteomes" id="UP000764110">
    <property type="component" value="Unassembled WGS sequence"/>
</dbReference>
<organism evidence="3 4">
    <name type="scientific">Metarhizium humberi</name>
    <dbReference type="NCBI Taxonomy" id="2596975"/>
    <lineage>
        <taxon>Eukaryota</taxon>
        <taxon>Fungi</taxon>
        <taxon>Dikarya</taxon>
        <taxon>Ascomycota</taxon>
        <taxon>Pezizomycotina</taxon>
        <taxon>Sordariomycetes</taxon>
        <taxon>Hypocreomycetidae</taxon>
        <taxon>Hypocreales</taxon>
        <taxon>Clavicipitaceae</taxon>
        <taxon>Metarhizium</taxon>
    </lineage>
</organism>
<comment type="caution">
    <text evidence="3">The sequence shown here is derived from an EMBL/GenBank/DDBJ whole genome shotgun (WGS) entry which is preliminary data.</text>
</comment>
<feature type="chain" id="PRO_5040335278" evidence="2">
    <location>
        <begin position="20"/>
        <end position="228"/>
    </location>
</feature>
<feature type="region of interest" description="Disordered" evidence="1">
    <location>
        <begin position="55"/>
        <end position="83"/>
    </location>
</feature>
<keyword evidence="2" id="KW-0732">Signal</keyword>
<feature type="signal peptide" evidence="2">
    <location>
        <begin position="1"/>
        <end position="19"/>
    </location>
</feature>
<dbReference type="AlphaFoldDB" id="A0A9P8MAX0"/>
<accession>A0A9P8MAX0</accession>
<evidence type="ECO:0000313" key="4">
    <source>
        <dbReference type="Proteomes" id="UP000764110"/>
    </source>
</evidence>